<dbReference type="PANTHER" id="PTHR22753:SF14">
    <property type="entry name" value="MONOACYLGLYCEROL_DIACYLGLYCEROL O-ACYLTRANSFERASE"/>
    <property type="match status" value="1"/>
</dbReference>
<evidence type="ECO:0000259" key="5">
    <source>
        <dbReference type="SMART" id="SM00563"/>
    </source>
</evidence>
<dbReference type="InterPro" id="IPR002123">
    <property type="entry name" value="Plipid/glycerol_acylTrfase"/>
</dbReference>
<dbReference type="SMART" id="SM00563">
    <property type="entry name" value="PlsC"/>
    <property type="match status" value="1"/>
</dbReference>
<dbReference type="InterPro" id="IPR022742">
    <property type="entry name" value="Hydrolase_4"/>
</dbReference>
<accession>A0A9W6BC79</accession>
<proteinExistence type="inferred from homology"/>
<dbReference type="SUPFAM" id="SSF53474">
    <property type="entry name" value="alpha/beta-Hydrolases"/>
    <property type="match status" value="1"/>
</dbReference>
<sequence>MRAVTLDANCTCSFAELAAHLRSALETELAGVSPYRPVYLLGEGFGAVLALQLAWDCRRLVNRLVLVNPATSYGESQLARITALLERIPPALLNVQLPAPPQLPIRLPLPLPPPPLPLPVALAPLLGTSPQTLLRQLVGSLSSQQPAEAVQALNRALAQVEQISSHLTPAAFLCRLKMLEEGIRMVGPRLPSIRQRTLVLAGGQDVVLGSDKEAQRLVEALQRAFKRVLPDSGHALLYEPGGELLPLLDQEGFYIRRRVFSSPVRPGVDVNAFGTAAPVEVPNEQEIGRYASSWTSRLRELNSPVFLSTLPDGSRVLGLEGLPHRKRHRQERAGQRHDQQQQQDRHGHHHQQQQQQEDHAEEDGSGLVATTNAHGESSHHHHQQQQHEDQEGAEAEVEYFGDGPLLFVGNHQLYAFDMSVMVEEVLKQRGILMRGLAHPGLFRQAGEDEEGEAGSGAGDAGARPAAAAPGEKSERGSNSGNSSNGNGSGSGSGEETLPPAFMGNMFQSFGAVRVTPTAMYRLLAAGEAVLLYPGGVREGFKRRNEKYELFWPSRSEFVRMAARFGATVIPVSAVGLEDSLQILMDSDDIRRSPLWGARAREQAASVPRARIGVAADDAPDETFIPPLIAPAVPSRFYFLFGRPVVTSPDMYRDRAACDEVYRQVRSDVESGISYLLRKREQDPYRDFLRRVVYEQNPPFGPRRVAPTFKL</sequence>
<protein>
    <recommendedName>
        <fullName evidence="5">Phospholipid/glycerol acyltransferase domain-containing protein</fullName>
    </recommendedName>
</protein>
<feature type="region of interest" description="Disordered" evidence="4">
    <location>
        <begin position="446"/>
        <end position="497"/>
    </location>
</feature>
<dbReference type="AlphaFoldDB" id="A0A9W6BC79"/>
<evidence type="ECO:0000256" key="4">
    <source>
        <dbReference type="SAM" id="MobiDB-lite"/>
    </source>
</evidence>
<keyword evidence="3" id="KW-0012">Acyltransferase</keyword>
<comment type="similarity">
    <text evidence="1">Belongs to the diacylglycerol acyltransferase family.</text>
</comment>
<dbReference type="GO" id="GO:0016020">
    <property type="term" value="C:membrane"/>
    <property type="evidence" value="ECO:0007669"/>
    <property type="project" value="TreeGrafter"/>
</dbReference>
<reference evidence="6 7" key="1">
    <citation type="journal article" date="2023" name="Commun. Biol.">
        <title>Reorganization of the ancestral sex-determining regions during the evolution of trioecy in Pleodorina starrii.</title>
        <authorList>
            <person name="Takahashi K."/>
            <person name="Suzuki S."/>
            <person name="Kawai-Toyooka H."/>
            <person name="Yamamoto K."/>
            <person name="Hamaji T."/>
            <person name="Ootsuki R."/>
            <person name="Yamaguchi H."/>
            <person name="Kawachi M."/>
            <person name="Higashiyama T."/>
            <person name="Nozaki H."/>
        </authorList>
    </citation>
    <scope>NUCLEOTIDE SEQUENCE [LARGE SCALE GENOMIC DNA]</scope>
    <source>
        <strain evidence="6 7">NIES-4479</strain>
    </source>
</reference>
<feature type="compositionally biased region" description="Low complexity" evidence="4">
    <location>
        <begin position="460"/>
        <end position="485"/>
    </location>
</feature>
<evidence type="ECO:0000313" key="6">
    <source>
        <dbReference type="EMBL" id="GLC49481.1"/>
    </source>
</evidence>
<keyword evidence="2" id="KW-0808">Transferase</keyword>
<dbReference type="GO" id="GO:0004144">
    <property type="term" value="F:diacylglycerol O-acyltransferase activity"/>
    <property type="evidence" value="ECO:0007669"/>
    <property type="project" value="UniProtKB-ARBA"/>
</dbReference>
<dbReference type="PANTHER" id="PTHR22753">
    <property type="entry name" value="TRANSMEMBRANE PROTEIN 68"/>
    <property type="match status" value="1"/>
</dbReference>
<feature type="domain" description="Phospholipid/glycerol acyltransferase" evidence="5">
    <location>
        <begin position="405"/>
        <end position="576"/>
    </location>
</feature>
<dbReference type="InterPro" id="IPR029058">
    <property type="entry name" value="AB_hydrolase_fold"/>
</dbReference>
<evidence type="ECO:0000313" key="7">
    <source>
        <dbReference type="Proteomes" id="UP001165080"/>
    </source>
</evidence>
<dbReference type="InterPro" id="IPR007130">
    <property type="entry name" value="DAGAT"/>
</dbReference>
<organism evidence="6 7">
    <name type="scientific">Pleodorina starrii</name>
    <dbReference type="NCBI Taxonomy" id="330485"/>
    <lineage>
        <taxon>Eukaryota</taxon>
        <taxon>Viridiplantae</taxon>
        <taxon>Chlorophyta</taxon>
        <taxon>core chlorophytes</taxon>
        <taxon>Chlorophyceae</taxon>
        <taxon>CS clade</taxon>
        <taxon>Chlamydomonadales</taxon>
        <taxon>Volvocaceae</taxon>
        <taxon>Pleodorina</taxon>
    </lineage>
</organism>
<dbReference type="EMBL" id="BRXU01000002">
    <property type="protein sequence ID" value="GLC49481.1"/>
    <property type="molecule type" value="Genomic_DNA"/>
</dbReference>
<evidence type="ECO:0000256" key="2">
    <source>
        <dbReference type="ARBA" id="ARBA00022679"/>
    </source>
</evidence>
<dbReference type="Pfam" id="PF12146">
    <property type="entry name" value="Hydrolase_4"/>
    <property type="match status" value="1"/>
</dbReference>
<dbReference type="Proteomes" id="UP001165080">
    <property type="component" value="Unassembled WGS sequence"/>
</dbReference>
<evidence type="ECO:0000256" key="1">
    <source>
        <dbReference type="ARBA" id="ARBA00005420"/>
    </source>
</evidence>
<dbReference type="Gene3D" id="3.40.50.1820">
    <property type="entry name" value="alpha/beta hydrolase"/>
    <property type="match status" value="1"/>
</dbReference>
<evidence type="ECO:0000256" key="3">
    <source>
        <dbReference type="ARBA" id="ARBA00023315"/>
    </source>
</evidence>
<dbReference type="Pfam" id="PF03982">
    <property type="entry name" value="DAGAT"/>
    <property type="match status" value="1"/>
</dbReference>
<comment type="caution">
    <text evidence="6">The sequence shown here is derived from an EMBL/GenBank/DDBJ whole genome shotgun (WGS) entry which is preliminary data.</text>
</comment>
<keyword evidence="7" id="KW-1185">Reference proteome</keyword>
<name>A0A9W6BC79_9CHLO</name>
<feature type="compositionally biased region" description="Basic and acidic residues" evidence="4">
    <location>
        <begin position="331"/>
        <end position="345"/>
    </location>
</feature>
<feature type="region of interest" description="Disordered" evidence="4">
    <location>
        <begin position="326"/>
        <end position="394"/>
    </location>
</feature>
<gene>
    <name evidence="6" type="primary">PLEST006598</name>
    <name evidence="6" type="ORF">PLESTB_000223700</name>
</gene>